<dbReference type="SUPFAM" id="SSF54909">
    <property type="entry name" value="Dimeric alpha+beta barrel"/>
    <property type="match status" value="1"/>
</dbReference>
<dbReference type="InterPro" id="IPR052936">
    <property type="entry name" value="Jasmonate_Hydroxylase-like"/>
</dbReference>
<dbReference type="PANTHER" id="PTHR37811:SF2">
    <property type="entry name" value="ABM DOMAIN-CONTAINING PROTEIN"/>
    <property type="match status" value="1"/>
</dbReference>
<dbReference type="PANTHER" id="PTHR37811">
    <property type="entry name" value="BLL5343 PROTEIN"/>
    <property type="match status" value="1"/>
</dbReference>
<reference evidence="2 3" key="1">
    <citation type="journal article" date="2015" name="Genome Biol. Evol.">
        <title>Phylogenomic analyses indicate that early fungi evolved digesting cell walls of algal ancestors of land plants.</title>
        <authorList>
            <person name="Chang Y."/>
            <person name="Wang S."/>
            <person name="Sekimoto S."/>
            <person name="Aerts A.L."/>
            <person name="Choi C."/>
            <person name="Clum A."/>
            <person name="LaButti K.M."/>
            <person name="Lindquist E.A."/>
            <person name="Yee Ngan C."/>
            <person name="Ohm R.A."/>
            <person name="Salamov A.A."/>
            <person name="Grigoriev I.V."/>
            <person name="Spatafora J.W."/>
            <person name="Berbee M.L."/>
        </authorList>
    </citation>
    <scope>NUCLEOTIDE SEQUENCE [LARGE SCALE GENOMIC DNA]</scope>
    <source>
        <strain evidence="2 3">JEL478</strain>
    </source>
</reference>
<dbReference type="InterPro" id="IPR007138">
    <property type="entry name" value="ABM_dom"/>
</dbReference>
<name>A0A139ABX7_GONPJ</name>
<dbReference type="Pfam" id="PF03992">
    <property type="entry name" value="ABM"/>
    <property type="match status" value="1"/>
</dbReference>
<sequence>MPSASRPAPPYYAAIFTSRRRKQVRGKSDGYDLMSAEMANLVSSQSGFLGSESARRPDGVGITVAFFKDEASILAWRNNPDHSVAQRLGREKFYDEYELTIAKVERSYGWKWEGVEAKAKI</sequence>
<evidence type="ECO:0000313" key="2">
    <source>
        <dbReference type="EMBL" id="KXS14159.1"/>
    </source>
</evidence>
<gene>
    <name evidence="2" type="ORF">M427DRAFT_136019</name>
</gene>
<dbReference type="Gene3D" id="3.30.70.100">
    <property type="match status" value="1"/>
</dbReference>
<dbReference type="AlphaFoldDB" id="A0A139ABX7"/>
<proteinExistence type="predicted"/>
<keyword evidence="3" id="KW-1185">Reference proteome</keyword>
<evidence type="ECO:0000313" key="3">
    <source>
        <dbReference type="Proteomes" id="UP000070544"/>
    </source>
</evidence>
<dbReference type="InterPro" id="IPR011008">
    <property type="entry name" value="Dimeric_a/b-barrel"/>
</dbReference>
<feature type="domain" description="ABM" evidence="1">
    <location>
        <begin position="36"/>
        <end position="87"/>
    </location>
</feature>
<accession>A0A139ABX7</accession>
<evidence type="ECO:0000259" key="1">
    <source>
        <dbReference type="Pfam" id="PF03992"/>
    </source>
</evidence>
<dbReference type="OMA" id="TPEPPYY"/>
<protein>
    <recommendedName>
        <fullName evidence="1">ABM domain-containing protein</fullName>
    </recommendedName>
</protein>
<dbReference type="STRING" id="1344416.A0A139ABX7"/>
<dbReference type="EMBL" id="KQ965771">
    <property type="protein sequence ID" value="KXS14159.1"/>
    <property type="molecule type" value="Genomic_DNA"/>
</dbReference>
<dbReference type="Proteomes" id="UP000070544">
    <property type="component" value="Unassembled WGS sequence"/>
</dbReference>
<dbReference type="OrthoDB" id="10263341at2759"/>
<organism evidence="2 3">
    <name type="scientific">Gonapodya prolifera (strain JEL478)</name>
    <name type="common">Monoblepharis prolifera</name>
    <dbReference type="NCBI Taxonomy" id="1344416"/>
    <lineage>
        <taxon>Eukaryota</taxon>
        <taxon>Fungi</taxon>
        <taxon>Fungi incertae sedis</taxon>
        <taxon>Chytridiomycota</taxon>
        <taxon>Chytridiomycota incertae sedis</taxon>
        <taxon>Monoblepharidomycetes</taxon>
        <taxon>Monoblepharidales</taxon>
        <taxon>Gonapodyaceae</taxon>
        <taxon>Gonapodya</taxon>
    </lineage>
</organism>